<protein>
    <submittedName>
        <fullName evidence="1">Uncharacterized protein</fullName>
    </submittedName>
</protein>
<proteinExistence type="predicted"/>
<name>A0A0V0XKS7_TRIPS</name>
<dbReference type="AlphaFoldDB" id="A0A0V0XKS7"/>
<gene>
    <name evidence="1" type="ORF">T4E_10401</name>
</gene>
<sequence>MERSRFVNLFEQCLELMLQYTTIIASFRQAKVTSRIPLIQDFGKLQLYINVTFFICEVFYAKFSQLT</sequence>
<reference evidence="1 2" key="1">
    <citation type="submission" date="2015-01" db="EMBL/GenBank/DDBJ databases">
        <title>Evolution of Trichinella species and genotypes.</title>
        <authorList>
            <person name="Korhonen P.K."/>
            <person name="Edoardo P."/>
            <person name="Giuseppe L.R."/>
            <person name="Gasser R.B."/>
        </authorList>
    </citation>
    <scope>NUCLEOTIDE SEQUENCE [LARGE SCALE GENOMIC DNA]</scope>
    <source>
        <strain evidence="1">ISS141</strain>
    </source>
</reference>
<accession>A0A0V0XKS7</accession>
<organism evidence="1 2">
    <name type="scientific">Trichinella pseudospiralis</name>
    <name type="common">Parasitic roundworm</name>
    <dbReference type="NCBI Taxonomy" id="6337"/>
    <lineage>
        <taxon>Eukaryota</taxon>
        <taxon>Metazoa</taxon>
        <taxon>Ecdysozoa</taxon>
        <taxon>Nematoda</taxon>
        <taxon>Enoplea</taxon>
        <taxon>Dorylaimia</taxon>
        <taxon>Trichinellida</taxon>
        <taxon>Trichinellidae</taxon>
        <taxon>Trichinella</taxon>
    </lineage>
</organism>
<comment type="caution">
    <text evidence="1">The sequence shown here is derived from an EMBL/GenBank/DDBJ whole genome shotgun (WGS) entry which is preliminary data.</text>
</comment>
<dbReference type="Proteomes" id="UP000054815">
    <property type="component" value="Unassembled WGS sequence"/>
</dbReference>
<dbReference type="EMBL" id="JYDU01000232">
    <property type="protein sequence ID" value="KRX88546.1"/>
    <property type="molecule type" value="Genomic_DNA"/>
</dbReference>
<evidence type="ECO:0000313" key="2">
    <source>
        <dbReference type="Proteomes" id="UP000054815"/>
    </source>
</evidence>
<evidence type="ECO:0000313" key="1">
    <source>
        <dbReference type="EMBL" id="KRX88546.1"/>
    </source>
</evidence>